<reference evidence="3 4" key="1">
    <citation type="submission" date="2014-08" db="EMBL/GenBank/DDBJ databases">
        <title>Clostridium innocuum, an unnegligible vancomycin-resistant pathogen causing extra-intestinal infections.</title>
        <authorList>
            <person name="Feng Y."/>
            <person name="Chiu C.-H."/>
        </authorList>
    </citation>
    <scope>NUCLEOTIDE SEQUENCE [LARGE SCALE GENOMIC DNA]</scope>
    <source>
        <strain evidence="3 4">AN88</strain>
    </source>
</reference>
<evidence type="ECO:0000313" key="4">
    <source>
        <dbReference type="Proteomes" id="UP000030008"/>
    </source>
</evidence>
<dbReference type="Gene3D" id="3.40.50.720">
    <property type="entry name" value="NAD(P)-binding Rossmann-like Domain"/>
    <property type="match status" value="1"/>
</dbReference>
<dbReference type="EMBL" id="JQIF01000050">
    <property type="protein sequence ID" value="KGJ52881.1"/>
    <property type="molecule type" value="Genomic_DNA"/>
</dbReference>
<dbReference type="Pfam" id="PF22725">
    <property type="entry name" value="GFO_IDH_MocA_C3"/>
    <property type="match status" value="1"/>
</dbReference>
<dbReference type="AlphaFoldDB" id="A0A099I5Q6"/>
<dbReference type="Proteomes" id="UP000030008">
    <property type="component" value="Unassembled WGS sequence"/>
</dbReference>
<dbReference type="Pfam" id="PF01408">
    <property type="entry name" value="GFO_IDH_MocA"/>
    <property type="match status" value="1"/>
</dbReference>
<feature type="domain" description="Gfo/Idh/MocA-like oxidoreductase N-terminal" evidence="1">
    <location>
        <begin position="2"/>
        <end position="120"/>
    </location>
</feature>
<dbReference type="RefSeq" id="WP_044905653.1">
    <property type="nucleotide sequence ID" value="NZ_JQIF01000050.1"/>
</dbReference>
<dbReference type="GO" id="GO:0000166">
    <property type="term" value="F:nucleotide binding"/>
    <property type="evidence" value="ECO:0007669"/>
    <property type="project" value="InterPro"/>
</dbReference>
<accession>A0A099I5Q6</accession>
<dbReference type="SUPFAM" id="SSF55347">
    <property type="entry name" value="Glyceraldehyde-3-phosphate dehydrogenase-like, C-terminal domain"/>
    <property type="match status" value="1"/>
</dbReference>
<dbReference type="Gene3D" id="3.30.360.10">
    <property type="entry name" value="Dihydrodipicolinate Reductase, domain 2"/>
    <property type="match status" value="1"/>
</dbReference>
<dbReference type="InterPro" id="IPR055170">
    <property type="entry name" value="GFO_IDH_MocA-like_dom"/>
</dbReference>
<comment type="caution">
    <text evidence="3">The sequence shown here is derived from an EMBL/GenBank/DDBJ whole genome shotgun (WGS) entry which is preliminary data.</text>
</comment>
<name>A0A099I5Q6_CLOIN</name>
<dbReference type="InterPro" id="IPR036291">
    <property type="entry name" value="NAD(P)-bd_dom_sf"/>
</dbReference>
<dbReference type="InterPro" id="IPR000683">
    <property type="entry name" value="Gfo/Idh/MocA-like_OxRdtase_N"/>
</dbReference>
<feature type="domain" description="GFO/IDH/MocA-like oxidoreductase" evidence="2">
    <location>
        <begin position="140"/>
        <end position="248"/>
    </location>
</feature>
<dbReference type="PANTHER" id="PTHR43054">
    <property type="match status" value="1"/>
</dbReference>
<evidence type="ECO:0000259" key="1">
    <source>
        <dbReference type="Pfam" id="PF01408"/>
    </source>
</evidence>
<evidence type="ECO:0000259" key="2">
    <source>
        <dbReference type="Pfam" id="PF22725"/>
    </source>
</evidence>
<sequence>MKLGIAGAGMIVVQGLLEFVHDIEGIELLGICATKRSEEKLKKLSEEHGIAHTYTDYEEMLKLDEIDTVYVAINNHLHYEFSKKAILAGKHVICEKPFTVHVDELKELIALAKQHNVMLLEAITNQYYPNYLELKKQLSRVGSIHVVSCNYSQYSSRYDAFKRGEVLPAFNADMAGGALMDLNVYNVHFNAGLFGMPKDVQYFANIEKRVDTSGILILDYGSFKSVCIAAKDCAGPSQAVIEGENGYLEVEGSASVCSAVAYTYRDTKEEGRFNSHPDVHRMKFEFVEFERIVREKDWKRVEEGQQESLIVMEIITRAREKTGL</sequence>
<evidence type="ECO:0000313" key="3">
    <source>
        <dbReference type="EMBL" id="KGJ52881.1"/>
    </source>
</evidence>
<organism evidence="3 4">
    <name type="scientific">Clostridium innocuum</name>
    <dbReference type="NCBI Taxonomy" id="1522"/>
    <lineage>
        <taxon>Bacteria</taxon>
        <taxon>Bacillati</taxon>
        <taxon>Bacillota</taxon>
        <taxon>Clostridia</taxon>
        <taxon>Eubacteriales</taxon>
        <taxon>Clostridiaceae</taxon>
        <taxon>Clostridium</taxon>
    </lineage>
</organism>
<protein>
    <submittedName>
        <fullName evidence="3">NAD(P)-dependent oxidoreductase</fullName>
    </submittedName>
</protein>
<dbReference type="PANTHER" id="PTHR43054:SF1">
    <property type="entry name" value="SCYLLO-INOSITOL 2-DEHYDROGENASE (NADP(+)) IOLU"/>
    <property type="match status" value="1"/>
</dbReference>
<dbReference type="SUPFAM" id="SSF51735">
    <property type="entry name" value="NAD(P)-binding Rossmann-fold domains"/>
    <property type="match status" value="1"/>
</dbReference>
<proteinExistence type="predicted"/>
<gene>
    <name evidence="3" type="ORF">CIAN88_12035</name>
</gene>